<dbReference type="Pfam" id="PF01381">
    <property type="entry name" value="HTH_3"/>
    <property type="match status" value="1"/>
</dbReference>
<dbReference type="Gene3D" id="1.10.260.40">
    <property type="entry name" value="lambda repressor-like DNA-binding domains"/>
    <property type="match status" value="1"/>
</dbReference>
<dbReference type="EMBL" id="MUTJ01000053">
    <property type="protein sequence ID" value="ONU85045.1"/>
    <property type="molecule type" value="Genomic_DNA"/>
</dbReference>
<feature type="domain" description="HTH cro/C1-type" evidence="1">
    <location>
        <begin position="4"/>
        <end position="47"/>
    </location>
</feature>
<dbReference type="AlphaFoldDB" id="A0A1V2W369"/>
<dbReference type="Proteomes" id="UP000188543">
    <property type="component" value="Unassembled WGS sequence"/>
</dbReference>
<evidence type="ECO:0000313" key="2">
    <source>
        <dbReference type="EMBL" id="ONU85045.1"/>
    </source>
</evidence>
<dbReference type="PROSITE" id="PS50943">
    <property type="entry name" value="HTH_CROC1"/>
    <property type="match status" value="1"/>
</dbReference>
<dbReference type="GO" id="GO:0003677">
    <property type="term" value="F:DNA binding"/>
    <property type="evidence" value="ECO:0007669"/>
    <property type="project" value="InterPro"/>
</dbReference>
<gene>
    <name evidence="2" type="ORF">A8E72_16750</name>
</gene>
<sequence length="76" mass="8196">MNAFAAIRQSLGLSQSALAKGLELGQSAISQFERGECEPTPAVARRLIQFAKQHGQTVTFEMIYGDAQPEPSDTVT</sequence>
<proteinExistence type="predicted"/>
<name>A0A1V2W369_9BURK</name>
<dbReference type="RefSeq" id="WP_048986647.1">
    <property type="nucleotide sequence ID" value="NZ_CADETK010000010.1"/>
</dbReference>
<reference evidence="2 3" key="1">
    <citation type="submission" date="2016-08" db="EMBL/GenBank/DDBJ databases">
        <authorList>
            <person name="Seilhamer J.J."/>
        </authorList>
    </citation>
    <scope>NUCLEOTIDE SEQUENCE [LARGE SCALE GENOMIC DNA]</scope>
    <source>
        <strain evidence="2 3">VC14762</strain>
    </source>
</reference>
<dbReference type="OrthoDB" id="9115310at2"/>
<evidence type="ECO:0000313" key="3">
    <source>
        <dbReference type="Proteomes" id="UP000188543"/>
    </source>
</evidence>
<dbReference type="CDD" id="cd00093">
    <property type="entry name" value="HTH_XRE"/>
    <property type="match status" value="1"/>
</dbReference>
<accession>A0A1V2W369</accession>
<dbReference type="SMART" id="SM00530">
    <property type="entry name" value="HTH_XRE"/>
    <property type="match status" value="1"/>
</dbReference>
<organism evidence="2 3">
    <name type="scientific">Burkholderia cenocepacia</name>
    <dbReference type="NCBI Taxonomy" id="95486"/>
    <lineage>
        <taxon>Bacteria</taxon>
        <taxon>Pseudomonadati</taxon>
        <taxon>Pseudomonadota</taxon>
        <taxon>Betaproteobacteria</taxon>
        <taxon>Burkholderiales</taxon>
        <taxon>Burkholderiaceae</taxon>
        <taxon>Burkholderia</taxon>
        <taxon>Burkholderia cepacia complex</taxon>
    </lineage>
</organism>
<dbReference type="InterPro" id="IPR010982">
    <property type="entry name" value="Lambda_DNA-bd_dom_sf"/>
</dbReference>
<protein>
    <submittedName>
        <fullName evidence="2">Transcriptional regulator</fullName>
    </submittedName>
</protein>
<comment type="caution">
    <text evidence="2">The sequence shown here is derived from an EMBL/GenBank/DDBJ whole genome shotgun (WGS) entry which is preliminary data.</text>
</comment>
<evidence type="ECO:0000259" key="1">
    <source>
        <dbReference type="PROSITE" id="PS50943"/>
    </source>
</evidence>
<dbReference type="InterPro" id="IPR001387">
    <property type="entry name" value="Cro/C1-type_HTH"/>
</dbReference>
<dbReference type="SUPFAM" id="SSF47413">
    <property type="entry name" value="lambda repressor-like DNA-binding domains"/>
    <property type="match status" value="1"/>
</dbReference>